<dbReference type="Gene3D" id="6.10.140.1330">
    <property type="match status" value="1"/>
</dbReference>
<protein>
    <recommendedName>
        <fullName evidence="11">Sodium/hydrogen exchanger</fullName>
    </recommendedName>
</protein>
<evidence type="ECO:0000313" key="16">
    <source>
        <dbReference type="Proteomes" id="UP000549394"/>
    </source>
</evidence>
<keyword evidence="16" id="KW-1185">Reference proteome</keyword>
<keyword evidence="9 13" id="KW-0472">Membrane</keyword>
<comment type="caution">
    <text evidence="15">The sequence shown here is derived from an EMBL/GenBank/DDBJ whole genome shotgun (WGS) entry which is preliminary data.</text>
</comment>
<dbReference type="PRINTS" id="PR01084">
    <property type="entry name" value="NAHEXCHNGR"/>
</dbReference>
<evidence type="ECO:0000256" key="9">
    <source>
        <dbReference type="ARBA" id="ARBA00023136"/>
    </source>
</evidence>
<evidence type="ECO:0000313" key="15">
    <source>
        <dbReference type="EMBL" id="CAD5117971.1"/>
    </source>
</evidence>
<dbReference type="OrthoDB" id="196264at2759"/>
<keyword evidence="5 13" id="KW-1133">Transmembrane helix</keyword>
<dbReference type="Pfam" id="PF00999">
    <property type="entry name" value="Na_H_Exchanger"/>
    <property type="match status" value="1"/>
</dbReference>
<evidence type="ECO:0000259" key="14">
    <source>
        <dbReference type="Pfam" id="PF00999"/>
    </source>
</evidence>
<dbReference type="NCBIfam" id="TIGR00840">
    <property type="entry name" value="b_cpa1"/>
    <property type="match status" value="1"/>
</dbReference>
<evidence type="ECO:0000256" key="6">
    <source>
        <dbReference type="ARBA" id="ARBA00023034"/>
    </source>
</evidence>
<dbReference type="AlphaFoldDB" id="A0A7I8VNZ3"/>
<keyword evidence="7" id="KW-0915">Sodium</keyword>
<feature type="transmembrane region" description="Helical" evidence="13">
    <location>
        <begin position="6"/>
        <end position="23"/>
    </location>
</feature>
<dbReference type="PANTHER" id="PTHR10110:SF191">
    <property type="entry name" value="SODIUM_HYDROGEN EXCHANGER 8"/>
    <property type="match status" value="1"/>
</dbReference>
<dbReference type="PANTHER" id="PTHR10110">
    <property type="entry name" value="SODIUM/HYDROGEN EXCHANGER"/>
    <property type="match status" value="1"/>
</dbReference>
<keyword evidence="2 11" id="KW-0813">Transport</keyword>
<feature type="transmembrane region" description="Helical" evidence="13">
    <location>
        <begin position="486"/>
        <end position="510"/>
    </location>
</feature>
<feature type="transmembrane region" description="Helical" evidence="13">
    <location>
        <begin position="127"/>
        <end position="149"/>
    </location>
</feature>
<feature type="transmembrane region" description="Helical" evidence="13">
    <location>
        <begin position="303"/>
        <end position="328"/>
    </location>
</feature>
<sequence>MMGKSTIFIFLVTIAYSILITNCNKDIKNSKFNPLVKKNKLFDKIFERQKRDGSVVLENATTQDVSYNNTSTLTPEITTEENKGLPREPKKEAEKEHQYSFSIFFILLVIAGSILLVHLLIQTKFHYLPESVAVVLLGALLGLILQLLAKYKLGNWQTEEHFPPTMFFLILLPPIIFESGYNLHKGNFFQNIGTILLFAIFGTVISAVIVGGGIYLLGRAQVAYKLELEESFAFGSLISAVDPVATLAIFQAIDVDPVLYMLVFGESILNDAVAIVLTNTVLGLSEFKEMSPAATFFTAVGHFCMMFFASAAIGIAFGLISAMLLKFIDLRKTPSLEFGMMLVFSYAPYGLAEGIHLSGIMAILFCGVVMAHYTHFNLSPVTQITVQQTFRTIAFIAETCVFAYLGLAIFSFKHTVQPALVIWSIALILLGRAFNIFPLSFLANYFREHKITKKMQFIMWFSGLRGAIAFALSLHMDIGNEEKRQVLVTTTLIIILFTVLILGGSTMPIMKCLNAEKRRRVRKGKEVTLSKTKEMGETIDSEHLSEITESEDVEVHITQQSTLTGFMKLDKKYLRPFFTRRLTQQEVRDGRTQMNNLTNQWYQEVRNVPSESEDEQEEFVQTR</sequence>
<proteinExistence type="inferred from homology"/>
<feature type="transmembrane region" description="Helical" evidence="13">
    <location>
        <begin position="348"/>
        <end position="371"/>
    </location>
</feature>
<keyword evidence="3 11" id="KW-0050">Antiport</keyword>
<dbReference type="GO" id="GO:0051453">
    <property type="term" value="P:regulation of intracellular pH"/>
    <property type="evidence" value="ECO:0007669"/>
    <property type="project" value="TreeGrafter"/>
</dbReference>
<keyword evidence="8 11" id="KW-0406">Ion transport</keyword>
<evidence type="ECO:0000256" key="13">
    <source>
        <dbReference type="SAM" id="Phobius"/>
    </source>
</evidence>
<feature type="transmembrane region" description="Helical" evidence="13">
    <location>
        <begin position="230"/>
        <end position="253"/>
    </location>
</feature>
<comment type="subcellular location">
    <subcellularLocation>
        <location evidence="1">Golgi apparatus membrane</location>
        <topology evidence="1">Multi-pass membrane protein</topology>
    </subcellularLocation>
</comment>
<keyword evidence="6" id="KW-0333">Golgi apparatus</keyword>
<feature type="region of interest" description="Disordered" evidence="12">
    <location>
        <begin position="70"/>
        <end position="91"/>
    </location>
</feature>
<feature type="transmembrane region" description="Helical" evidence="13">
    <location>
        <begin position="99"/>
        <end position="121"/>
    </location>
</feature>
<evidence type="ECO:0000256" key="4">
    <source>
        <dbReference type="ARBA" id="ARBA00022692"/>
    </source>
</evidence>
<evidence type="ECO:0000256" key="7">
    <source>
        <dbReference type="ARBA" id="ARBA00023053"/>
    </source>
</evidence>
<evidence type="ECO:0000256" key="5">
    <source>
        <dbReference type="ARBA" id="ARBA00022989"/>
    </source>
</evidence>
<dbReference type="InterPro" id="IPR006153">
    <property type="entry name" value="Cation/H_exchanger_TM"/>
</dbReference>
<evidence type="ECO:0000256" key="12">
    <source>
        <dbReference type="SAM" id="MobiDB-lite"/>
    </source>
</evidence>
<feature type="transmembrane region" description="Helical" evidence="13">
    <location>
        <begin position="457"/>
        <end position="474"/>
    </location>
</feature>
<accession>A0A7I8VNZ3</accession>
<feature type="transmembrane region" description="Helical" evidence="13">
    <location>
        <begin position="259"/>
        <end position="282"/>
    </location>
</feature>
<name>A0A7I8VNZ3_9ANNE</name>
<organism evidence="15 16">
    <name type="scientific">Dimorphilus gyrociliatus</name>
    <dbReference type="NCBI Taxonomy" id="2664684"/>
    <lineage>
        <taxon>Eukaryota</taxon>
        <taxon>Metazoa</taxon>
        <taxon>Spiralia</taxon>
        <taxon>Lophotrochozoa</taxon>
        <taxon>Annelida</taxon>
        <taxon>Polychaeta</taxon>
        <taxon>Polychaeta incertae sedis</taxon>
        <taxon>Dinophilidae</taxon>
        <taxon>Dimorphilus</taxon>
    </lineage>
</organism>
<evidence type="ECO:0000256" key="10">
    <source>
        <dbReference type="ARBA" id="ARBA00023201"/>
    </source>
</evidence>
<feature type="transmembrane region" description="Helical" evidence="13">
    <location>
        <begin position="195"/>
        <end position="218"/>
    </location>
</feature>
<evidence type="ECO:0000256" key="8">
    <source>
        <dbReference type="ARBA" id="ARBA00023065"/>
    </source>
</evidence>
<feature type="transmembrane region" description="Helical" evidence="13">
    <location>
        <begin position="422"/>
        <end position="445"/>
    </location>
</feature>
<keyword evidence="4 11" id="KW-0812">Transmembrane</keyword>
<feature type="transmembrane region" description="Helical" evidence="13">
    <location>
        <begin position="161"/>
        <end position="183"/>
    </location>
</feature>
<evidence type="ECO:0000256" key="2">
    <source>
        <dbReference type="ARBA" id="ARBA00022448"/>
    </source>
</evidence>
<dbReference type="InterPro" id="IPR004709">
    <property type="entry name" value="NaH_exchanger"/>
</dbReference>
<dbReference type="Proteomes" id="UP000549394">
    <property type="component" value="Unassembled WGS sequence"/>
</dbReference>
<feature type="domain" description="Cation/H+ exchanger transmembrane" evidence="14">
    <location>
        <begin position="114"/>
        <end position="511"/>
    </location>
</feature>
<feature type="transmembrane region" description="Helical" evidence="13">
    <location>
        <begin position="392"/>
        <end position="410"/>
    </location>
</feature>
<dbReference type="GO" id="GO:0000139">
    <property type="term" value="C:Golgi membrane"/>
    <property type="evidence" value="ECO:0007669"/>
    <property type="project" value="UniProtKB-SubCell"/>
</dbReference>
<feature type="compositionally biased region" description="Basic and acidic residues" evidence="12">
    <location>
        <begin position="80"/>
        <end position="91"/>
    </location>
</feature>
<keyword evidence="10 11" id="KW-0739">Sodium transport</keyword>
<reference evidence="15 16" key="1">
    <citation type="submission" date="2020-08" db="EMBL/GenBank/DDBJ databases">
        <authorList>
            <person name="Hejnol A."/>
        </authorList>
    </citation>
    <scope>NUCLEOTIDE SEQUENCE [LARGE SCALE GENOMIC DNA]</scope>
</reference>
<gene>
    <name evidence="15" type="ORF">DGYR_LOCUS6428</name>
</gene>
<dbReference type="EMBL" id="CAJFCJ010000007">
    <property type="protein sequence ID" value="CAD5117971.1"/>
    <property type="molecule type" value="Genomic_DNA"/>
</dbReference>
<dbReference type="GO" id="GO:0015385">
    <property type="term" value="F:sodium:proton antiporter activity"/>
    <property type="evidence" value="ECO:0007669"/>
    <property type="project" value="InterPro"/>
</dbReference>
<dbReference type="GO" id="GO:0015386">
    <property type="term" value="F:potassium:proton antiporter activity"/>
    <property type="evidence" value="ECO:0007669"/>
    <property type="project" value="TreeGrafter"/>
</dbReference>
<evidence type="ECO:0000256" key="11">
    <source>
        <dbReference type="RuleBase" id="RU003722"/>
    </source>
</evidence>
<dbReference type="InterPro" id="IPR018422">
    <property type="entry name" value="Cation/H_exchanger_CPA1"/>
</dbReference>
<evidence type="ECO:0000256" key="3">
    <source>
        <dbReference type="ARBA" id="ARBA00022449"/>
    </source>
</evidence>
<comment type="similarity">
    <text evidence="11">Belongs to the monovalent cation:proton antiporter 1 (CPA1) transporter (TC 2.A.36) family.</text>
</comment>
<evidence type="ECO:0000256" key="1">
    <source>
        <dbReference type="ARBA" id="ARBA00004653"/>
    </source>
</evidence>